<protein>
    <submittedName>
        <fullName evidence="2">Putative secreted protein</fullName>
    </submittedName>
</protein>
<name>A0A4D5RBK8_IXOSC</name>
<evidence type="ECO:0000313" key="2">
    <source>
        <dbReference type="EMBL" id="MOY34513.1"/>
    </source>
</evidence>
<feature type="signal peptide" evidence="1">
    <location>
        <begin position="1"/>
        <end position="18"/>
    </location>
</feature>
<keyword evidence="1" id="KW-0732">Signal</keyword>
<reference evidence="2" key="1">
    <citation type="submission" date="2019-04" db="EMBL/GenBank/DDBJ databases">
        <title>An insight into the mialome of Ixodes scapularis.</title>
        <authorList>
            <person name="Ribeiro J.M."/>
            <person name="Mather T.N."/>
            <person name="Karim S."/>
        </authorList>
    </citation>
    <scope>NUCLEOTIDE SEQUENCE</scope>
</reference>
<dbReference type="AlphaFoldDB" id="A0A4D5RBK8"/>
<dbReference type="EMBL" id="GHJT01000542">
    <property type="protein sequence ID" value="MOY34513.1"/>
    <property type="molecule type" value="Transcribed_RNA"/>
</dbReference>
<sequence>MYASGNVLLLTLFLSGAAMDLCVCVNGVFLCQRFLHTSLFFVSDCQELFSRGLFLPRNLTYVPTRHARSVIAVWQEPSSVCGSWSGCELRLTTCSSGARQWRGLAVTEEWGHWGEWGPRMVYVICTLKLIFLRVVYDHASIMSPERVICTSHLEKKKV</sequence>
<organism evidence="2">
    <name type="scientific">Ixodes scapularis</name>
    <name type="common">Black-legged tick</name>
    <name type="synonym">Deer tick</name>
    <dbReference type="NCBI Taxonomy" id="6945"/>
    <lineage>
        <taxon>Eukaryota</taxon>
        <taxon>Metazoa</taxon>
        <taxon>Ecdysozoa</taxon>
        <taxon>Arthropoda</taxon>
        <taxon>Chelicerata</taxon>
        <taxon>Arachnida</taxon>
        <taxon>Acari</taxon>
        <taxon>Parasitiformes</taxon>
        <taxon>Ixodida</taxon>
        <taxon>Ixodoidea</taxon>
        <taxon>Ixodidae</taxon>
        <taxon>Ixodinae</taxon>
        <taxon>Ixodes</taxon>
    </lineage>
</organism>
<accession>A0A4D5RBK8</accession>
<proteinExistence type="predicted"/>
<feature type="chain" id="PRO_5020036990" evidence="1">
    <location>
        <begin position="19"/>
        <end position="158"/>
    </location>
</feature>
<evidence type="ECO:0000256" key="1">
    <source>
        <dbReference type="SAM" id="SignalP"/>
    </source>
</evidence>